<dbReference type="GO" id="GO:0003700">
    <property type="term" value="F:DNA-binding transcription factor activity"/>
    <property type="evidence" value="ECO:0007669"/>
    <property type="project" value="InterPro"/>
</dbReference>
<dbReference type="SMART" id="SM00422">
    <property type="entry name" value="HTH_MERR"/>
    <property type="match status" value="1"/>
</dbReference>
<evidence type="ECO:0000256" key="1">
    <source>
        <dbReference type="ARBA" id="ARBA00023125"/>
    </source>
</evidence>
<sequence>MHYSISEVARYFGIAVSALRYYDQVGLLHPAGRRGTVRVYGRDELRRLALVQLLHHDGMMSLADTTATLTDNPPSGRARHVVAESIRVMQHQIERLRAAQHVLEHLLTCPRDDPIRDCPVLRTQLEDTVDTALGANRMAEPDSGSPPRSAGRL</sequence>
<protein>
    <submittedName>
        <fullName evidence="3">MerR family transcriptional regulator</fullName>
    </submittedName>
</protein>
<gene>
    <name evidence="3" type="ORF">BS329_35235</name>
</gene>
<feature type="domain" description="HTH merR-type" evidence="2">
    <location>
        <begin position="2"/>
        <end position="71"/>
    </location>
</feature>
<dbReference type="AlphaFoldDB" id="A0A1R0KH54"/>
<dbReference type="Gene3D" id="1.10.1660.10">
    <property type="match status" value="1"/>
</dbReference>
<dbReference type="PANTHER" id="PTHR30204">
    <property type="entry name" value="REDOX-CYCLING DRUG-SENSING TRANSCRIPTIONAL ACTIVATOR SOXR"/>
    <property type="match status" value="1"/>
</dbReference>
<organism evidence="3 4">
    <name type="scientific">Amycolatopsis coloradensis</name>
    <dbReference type="NCBI Taxonomy" id="76021"/>
    <lineage>
        <taxon>Bacteria</taxon>
        <taxon>Bacillati</taxon>
        <taxon>Actinomycetota</taxon>
        <taxon>Actinomycetes</taxon>
        <taxon>Pseudonocardiales</taxon>
        <taxon>Pseudonocardiaceae</taxon>
        <taxon>Amycolatopsis</taxon>
    </lineage>
</organism>
<evidence type="ECO:0000313" key="4">
    <source>
        <dbReference type="Proteomes" id="UP000187486"/>
    </source>
</evidence>
<dbReference type="SUPFAM" id="SSF46955">
    <property type="entry name" value="Putative DNA-binding domain"/>
    <property type="match status" value="1"/>
</dbReference>
<dbReference type="PANTHER" id="PTHR30204:SF97">
    <property type="entry name" value="MERR FAMILY REGULATORY PROTEIN"/>
    <property type="match status" value="1"/>
</dbReference>
<dbReference type="OrthoDB" id="9802039at2"/>
<dbReference type="InterPro" id="IPR009061">
    <property type="entry name" value="DNA-bd_dom_put_sf"/>
</dbReference>
<keyword evidence="4" id="KW-1185">Reference proteome</keyword>
<proteinExistence type="predicted"/>
<evidence type="ECO:0000259" key="2">
    <source>
        <dbReference type="PROSITE" id="PS50937"/>
    </source>
</evidence>
<reference evidence="3 4" key="1">
    <citation type="submission" date="2016-01" db="EMBL/GenBank/DDBJ databases">
        <title>Amycolatopsis coloradensis genome sequencing and assembly.</title>
        <authorList>
            <person name="Mayilraj S."/>
        </authorList>
    </citation>
    <scope>NUCLEOTIDE SEQUENCE [LARGE SCALE GENOMIC DNA]</scope>
    <source>
        <strain evidence="3 4">DSM 44225</strain>
    </source>
</reference>
<name>A0A1R0KH54_9PSEU</name>
<dbReference type="PRINTS" id="PR00040">
    <property type="entry name" value="HTHMERR"/>
</dbReference>
<evidence type="ECO:0000313" key="3">
    <source>
        <dbReference type="EMBL" id="OLZ45007.1"/>
    </source>
</evidence>
<dbReference type="InterPro" id="IPR000551">
    <property type="entry name" value="MerR-type_HTH_dom"/>
</dbReference>
<dbReference type="EMBL" id="MQUQ01000021">
    <property type="protein sequence ID" value="OLZ45007.1"/>
    <property type="molecule type" value="Genomic_DNA"/>
</dbReference>
<dbReference type="PROSITE" id="PS50937">
    <property type="entry name" value="HTH_MERR_2"/>
    <property type="match status" value="1"/>
</dbReference>
<dbReference type="Pfam" id="PF13411">
    <property type="entry name" value="MerR_1"/>
    <property type="match status" value="1"/>
</dbReference>
<comment type="caution">
    <text evidence="3">The sequence shown here is derived from an EMBL/GenBank/DDBJ whole genome shotgun (WGS) entry which is preliminary data.</text>
</comment>
<accession>A0A1R0KH54</accession>
<dbReference type="InterPro" id="IPR047057">
    <property type="entry name" value="MerR_fam"/>
</dbReference>
<dbReference type="RefSeq" id="WP_076167081.1">
    <property type="nucleotide sequence ID" value="NZ_JBEZVB010000027.1"/>
</dbReference>
<dbReference type="GO" id="GO:0003677">
    <property type="term" value="F:DNA binding"/>
    <property type="evidence" value="ECO:0007669"/>
    <property type="project" value="UniProtKB-KW"/>
</dbReference>
<dbReference type="STRING" id="76021.BS329_35235"/>
<dbReference type="Proteomes" id="UP000187486">
    <property type="component" value="Unassembled WGS sequence"/>
</dbReference>
<keyword evidence="1" id="KW-0238">DNA-binding</keyword>